<organism evidence="3 4">
    <name type="scientific">Platanthera zijinensis</name>
    <dbReference type="NCBI Taxonomy" id="2320716"/>
    <lineage>
        <taxon>Eukaryota</taxon>
        <taxon>Viridiplantae</taxon>
        <taxon>Streptophyta</taxon>
        <taxon>Embryophyta</taxon>
        <taxon>Tracheophyta</taxon>
        <taxon>Spermatophyta</taxon>
        <taxon>Magnoliopsida</taxon>
        <taxon>Liliopsida</taxon>
        <taxon>Asparagales</taxon>
        <taxon>Orchidaceae</taxon>
        <taxon>Orchidoideae</taxon>
        <taxon>Orchideae</taxon>
        <taxon>Orchidinae</taxon>
        <taxon>Platanthera</taxon>
    </lineage>
</organism>
<dbReference type="Pfam" id="PF03732">
    <property type="entry name" value="Retrotrans_gag"/>
    <property type="match status" value="1"/>
</dbReference>
<dbReference type="InterPro" id="IPR005162">
    <property type="entry name" value="Retrotrans_gag_dom"/>
</dbReference>
<dbReference type="AlphaFoldDB" id="A0AAP0FZF9"/>
<comment type="caution">
    <text evidence="3">The sequence shown here is derived from an EMBL/GenBank/DDBJ whole genome shotgun (WGS) entry which is preliminary data.</text>
</comment>
<reference evidence="3 4" key="1">
    <citation type="journal article" date="2022" name="Nat. Plants">
        <title>Genomes of leafy and leafless Platanthera orchids illuminate the evolution of mycoheterotrophy.</title>
        <authorList>
            <person name="Li M.H."/>
            <person name="Liu K.W."/>
            <person name="Li Z."/>
            <person name="Lu H.C."/>
            <person name="Ye Q.L."/>
            <person name="Zhang D."/>
            <person name="Wang J.Y."/>
            <person name="Li Y.F."/>
            <person name="Zhong Z.M."/>
            <person name="Liu X."/>
            <person name="Yu X."/>
            <person name="Liu D.K."/>
            <person name="Tu X.D."/>
            <person name="Liu B."/>
            <person name="Hao Y."/>
            <person name="Liao X.Y."/>
            <person name="Jiang Y.T."/>
            <person name="Sun W.H."/>
            <person name="Chen J."/>
            <person name="Chen Y.Q."/>
            <person name="Ai Y."/>
            <person name="Zhai J.W."/>
            <person name="Wu S.S."/>
            <person name="Zhou Z."/>
            <person name="Hsiao Y.Y."/>
            <person name="Wu W.L."/>
            <person name="Chen Y.Y."/>
            <person name="Lin Y.F."/>
            <person name="Hsu J.L."/>
            <person name="Li C.Y."/>
            <person name="Wang Z.W."/>
            <person name="Zhao X."/>
            <person name="Zhong W.Y."/>
            <person name="Ma X.K."/>
            <person name="Ma L."/>
            <person name="Huang J."/>
            <person name="Chen G.Z."/>
            <person name="Huang M.Z."/>
            <person name="Huang L."/>
            <person name="Peng D.H."/>
            <person name="Luo Y.B."/>
            <person name="Zou S.Q."/>
            <person name="Chen S.P."/>
            <person name="Lan S."/>
            <person name="Tsai W.C."/>
            <person name="Van de Peer Y."/>
            <person name="Liu Z.J."/>
        </authorList>
    </citation>
    <scope>NUCLEOTIDE SEQUENCE [LARGE SCALE GENOMIC DNA]</scope>
    <source>
        <strain evidence="3">Lor287</strain>
    </source>
</reference>
<dbReference type="PANTHER" id="PTHR34482">
    <property type="entry name" value="DNA DAMAGE-INDUCIBLE PROTEIN 1-LIKE"/>
    <property type="match status" value="1"/>
</dbReference>
<dbReference type="SUPFAM" id="SSF57756">
    <property type="entry name" value="Retrovirus zinc finger-like domains"/>
    <property type="match status" value="1"/>
</dbReference>
<name>A0AAP0FZF9_9ASPA</name>
<sequence>MAFISQFQRLSPPTYDGNADFMVIDDWLISMEEMFLYSGIADDQRVMLATYQLKGLAKSWWLREKESLVAGCSWEVFKEMLLRKFLPSVERDRLMNDFLYLKQRQLTVGEYEIEFSKLSRFAPGLVSVEADRVKRFLGGLRSEVQQLASAYGTVTYAGVVEAALKVEAIETTKSRGQQLKKDKRKLVEEKKPLVPDAVPGKRSRVVCSFCGRSGHPVERCFKKEATQKKEQVHAIQGAPRRDASCSVCKRSGHHAAQCWSRDRVCYQCGQKGHIKSRCPQVQSALPAVPLQALPPPQLVDKGKGKLNVISSEEAQTSTQVISG</sequence>
<dbReference type="PANTHER" id="PTHR34482:SF49">
    <property type="entry name" value="RETROTRANSPOSON GAG DOMAIN-CONTAINING PROTEIN"/>
    <property type="match status" value="1"/>
</dbReference>
<keyword evidence="1" id="KW-0479">Metal-binding</keyword>
<proteinExistence type="predicted"/>
<accession>A0AAP0FZF9</accession>
<dbReference type="Pfam" id="PF00098">
    <property type="entry name" value="zf-CCHC"/>
    <property type="match status" value="1"/>
</dbReference>
<evidence type="ECO:0000313" key="4">
    <source>
        <dbReference type="Proteomes" id="UP001418222"/>
    </source>
</evidence>
<dbReference type="Proteomes" id="UP001418222">
    <property type="component" value="Unassembled WGS sequence"/>
</dbReference>
<keyword evidence="1" id="KW-0863">Zinc-finger</keyword>
<dbReference type="InterPro" id="IPR036875">
    <property type="entry name" value="Znf_CCHC_sf"/>
</dbReference>
<protein>
    <recommendedName>
        <fullName evidence="2">CCHC-type domain-containing protein</fullName>
    </recommendedName>
</protein>
<dbReference type="GO" id="GO:0003676">
    <property type="term" value="F:nucleic acid binding"/>
    <property type="evidence" value="ECO:0007669"/>
    <property type="project" value="InterPro"/>
</dbReference>
<dbReference type="PROSITE" id="PS50158">
    <property type="entry name" value="ZF_CCHC"/>
    <property type="match status" value="1"/>
</dbReference>
<keyword evidence="4" id="KW-1185">Reference proteome</keyword>
<gene>
    <name evidence="3" type="ORF">KSP39_PZI018816</name>
</gene>
<evidence type="ECO:0000259" key="2">
    <source>
        <dbReference type="PROSITE" id="PS50158"/>
    </source>
</evidence>
<dbReference type="SMART" id="SM00343">
    <property type="entry name" value="ZnF_C2HC"/>
    <property type="match status" value="3"/>
</dbReference>
<evidence type="ECO:0000256" key="1">
    <source>
        <dbReference type="PROSITE-ProRule" id="PRU00047"/>
    </source>
</evidence>
<evidence type="ECO:0000313" key="3">
    <source>
        <dbReference type="EMBL" id="KAK8926416.1"/>
    </source>
</evidence>
<keyword evidence="1" id="KW-0862">Zinc</keyword>
<feature type="domain" description="CCHC-type" evidence="2">
    <location>
        <begin position="265"/>
        <end position="280"/>
    </location>
</feature>
<dbReference type="Gene3D" id="4.10.60.10">
    <property type="entry name" value="Zinc finger, CCHC-type"/>
    <property type="match status" value="1"/>
</dbReference>
<dbReference type="InterPro" id="IPR001878">
    <property type="entry name" value="Znf_CCHC"/>
</dbReference>
<dbReference type="EMBL" id="JBBWWQ010000016">
    <property type="protein sequence ID" value="KAK8926416.1"/>
    <property type="molecule type" value="Genomic_DNA"/>
</dbReference>
<dbReference type="GO" id="GO:0008270">
    <property type="term" value="F:zinc ion binding"/>
    <property type="evidence" value="ECO:0007669"/>
    <property type="project" value="UniProtKB-KW"/>
</dbReference>